<dbReference type="SUPFAM" id="SSF53448">
    <property type="entry name" value="Nucleotide-diphospho-sugar transferases"/>
    <property type="match status" value="1"/>
</dbReference>
<dbReference type="OrthoDB" id="9788272at2"/>
<gene>
    <name evidence="4" type="ORF">CMC5_034520</name>
</gene>
<sequence length="290" mass="31182">MLNRYSLERAIVLAAGTGSRLVSGEVLPKPLKSVAGVPLLVRILRTLQDEGIREAVIVVGHQGELIKRALLEEPSLRLAFTFVQNDRFLLRNGVSLLAASAHVVEGTLLTMADHLYSPEIVRCLRSMDLPLGASALGVDHDIERCFDLDDATKVQVEAGQIGDIGKELPSYNAIDTGVFRIGPELCAELERIYAMNGDCSLSEGVRALSARGLFHACDVGDAQWIDVDTPAALQRAEAMLQVFGDALGAEPSSQPGAERDSLVVPAPAWARAKQPYQEDGFQSAQDLSAP</sequence>
<keyword evidence="2" id="KW-0548">Nucleotidyltransferase</keyword>
<feature type="domain" description="MobA-like NTP transferase" evidence="3">
    <location>
        <begin position="10"/>
        <end position="126"/>
    </location>
</feature>
<dbReference type="Pfam" id="PF12804">
    <property type="entry name" value="NTP_transf_3"/>
    <property type="match status" value="1"/>
</dbReference>
<dbReference type="InterPro" id="IPR050065">
    <property type="entry name" value="GlmU-like"/>
</dbReference>
<evidence type="ECO:0000313" key="5">
    <source>
        <dbReference type="Proteomes" id="UP000067626"/>
    </source>
</evidence>
<accession>A0A0K1EEK6</accession>
<dbReference type="InterPro" id="IPR025877">
    <property type="entry name" value="MobA-like_NTP_Trfase"/>
</dbReference>
<reference evidence="4 5" key="1">
    <citation type="submission" date="2015-07" db="EMBL/GenBank/DDBJ databases">
        <title>Genome analysis of myxobacterium Chondromyces crocatus Cm c5 reveals a high potential for natural compound synthesis and the genetic basis for the loss of fruiting body formation.</title>
        <authorList>
            <person name="Zaburannyi N."/>
            <person name="Bunk B."/>
            <person name="Maier J."/>
            <person name="Overmann J."/>
            <person name="Mueller R."/>
        </authorList>
    </citation>
    <scope>NUCLEOTIDE SEQUENCE [LARGE SCALE GENOMIC DNA]</scope>
    <source>
        <strain evidence="4 5">Cm c5</strain>
    </source>
</reference>
<dbReference type="RefSeq" id="WP_050431418.1">
    <property type="nucleotide sequence ID" value="NZ_CP012159.1"/>
</dbReference>
<keyword evidence="1" id="KW-0808">Transferase</keyword>
<organism evidence="4 5">
    <name type="scientific">Chondromyces crocatus</name>
    <dbReference type="NCBI Taxonomy" id="52"/>
    <lineage>
        <taxon>Bacteria</taxon>
        <taxon>Pseudomonadati</taxon>
        <taxon>Myxococcota</taxon>
        <taxon>Polyangia</taxon>
        <taxon>Polyangiales</taxon>
        <taxon>Polyangiaceae</taxon>
        <taxon>Chondromyces</taxon>
    </lineage>
</organism>
<dbReference type="PANTHER" id="PTHR43584:SF8">
    <property type="entry name" value="N-ACETYLMURAMATE ALPHA-1-PHOSPHATE URIDYLYLTRANSFERASE"/>
    <property type="match status" value="1"/>
</dbReference>
<evidence type="ECO:0000256" key="1">
    <source>
        <dbReference type="ARBA" id="ARBA00022679"/>
    </source>
</evidence>
<dbReference type="KEGG" id="ccro:CMC5_034520"/>
<dbReference type="Gene3D" id="3.90.550.10">
    <property type="entry name" value="Spore Coat Polysaccharide Biosynthesis Protein SpsA, Chain A"/>
    <property type="match status" value="1"/>
</dbReference>
<dbReference type="EMBL" id="CP012159">
    <property type="protein sequence ID" value="AKT39305.1"/>
    <property type="molecule type" value="Genomic_DNA"/>
</dbReference>
<evidence type="ECO:0000259" key="3">
    <source>
        <dbReference type="Pfam" id="PF12804"/>
    </source>
</evidence>
<dbReference type="PANTHER" id="PTHR43584">
    <property type="entry name" value="NUCLEOTIDYL TRANSFERASE"/>
    <property type="match status" value="1"/>
</dbReference>
<keyword evidence="5" id="KW-1185">Reference proteome</keyword>
<protein>
    <recommendedName>
        <fullName evidence="3">MobA-like NTP transferase domain-containing protein</fullName>
    </recommendedName>
</protein>
<evidence type="ECO:0000256" key="2">
    <source>
        <dbReference type="ARBA" id="ARBA00022695"/>
    </source>
</evidence>
<dbReference type="AlphaFoldDB" id="A0A0K1EEK6"/>
<proteinExistence type="predicted"/>
<name>A0A0K1EEK6_CHOCO</name>
<dbReference type="InterPro" id="IPR029044">
    <property type="entry name" value="Nucleotide-diphossugar_trans"/>
</dbReference>
<dbReference type="GO" id="GO:0016779">
    <property type="term" value="F:nucleotidyltransferase activity"/>
    <property type="evidence" value="ECO:0007669"/>
    <property type="project" value="UniProtKB-KW"/>
</dbReference>
<dbReference type="STRING" id="52.CMC5_034520"/>
<dbReference type="Proteomes" id="UP000067626">
    <property type="component" value="Chromosome"/>
</dbReference>
<evidence type="ECO:0000313" key="4">
    <source>
        <dbReference type="EMBL" id="AKT39305.1"/>
    </source>
</evidence>